<reference evidence="1" key="1">
    <citation type="journal article" date="2014" name="Front. Microbiol.">
        <title>High frequency of phylogenetically diverse reductive dehalogenase-homologous genes in deep subseafloor sedimentary metagenomes.</title>
        <authorList>
            <person name="Kawai M."/>
            <person name="Futagami T."/>
            <person name="Toyoda A."/>
            <person name="Takaki Y."/>
            <person name="Nishi S."/>
            <person name="Hori S."/>
            <person name="Arai W."/>
            <person name="Tsubouchi T."/>
            <person name="Morono Y."/>
            <person name="Uchiyama I."/>
            <person name="Ito T."/>
            <person name="Fujiyama A."/>
            <person name="Inagaki F."/>
            <person name="Takami H."/>
        </authorList>
    </citation>
    <scope>NUCLEOTIDE SEQUENCE</scope>
    <source>
        <strain evidence="1">Expedition CK06-06</strain>
    </source>
</reference>
<dbReference type="EMBL" id="BARS01007851">
    <property type="protein sequence ID" value="GAF70193.1"/>
    <property type="molecule type" value="Genomic_DNA"/>
</dbReference>
<organism evidence="1">
    <name type="scientific">marine sediment metagenome</name>
    <dbReference type="NCBI Taxonomy" id="412755"/>
    <lineage>
        <taxon>unclassified sequences</taxon>
        <taxon>metagenomes</taxon>
        <taxon>ecological metagenomes</taxon>
    </lineage>
</organism>
<name>X0RN14_9ZZZZ</name>
<protein>
    <submittedName>
        <fullName evidence="1">Uncharacterized protein</fullName>
    </submittedName>
</protein>
<gene>
    <name evidence="1" type="ORF">S01H1_15054</name>
</gene>
<dbReference type="AlphaFoldDB" id="X0RN14"/>
<comment type="caution">
    <text evidence="1">The sequence shown here is derived from an EMBL/GenBank/DDBJ whole genome shotgun (WGS) entry which is preliminary data.</text>
</comment>
<proteinExistence type="predicted"/>
<evidence type="ECO:0000313" key="1">
    <source>
        <dbReference type="EMBL" id="GAF70193.1"/>
    </source>
</evidence>
<accession>X0RN14</accession>
<sequence>MSLTFNARETLEAQTVTVQVCCLCGGEIDKQPLGNGHYWEGGHNAQPLKDGRCCTACNYGRVIPHRVKQVMRA</sequence>